<dbReference type="PROSITE" id="PS51986">
    <property type="entry name" value="GS_BETA_GRASP"/>
    <property type="match status" value="1"/>
</dbReference>
<feature type="domain" description="GS catalytic" evidence="9">
    <location>
        <begin position="109"/>
        <end position="441"/>
    </location>
</feature>
<reference evidence="11" key="1">
    <citation type="submission" date="2019-08" db="EMBL/GenBank/DDBJ databases">
        <authorList>
            <person name="Kucharzyk K."/>
            <person name="Murdoch R.W."/>
            <person name="Higgins S."/>
            <person name="Loffler F."/>
        </authorList>
    </citation>
    <scope>NUCLEOTIDE SEQUENCE</scope>
</reference>
<evidence type="ECO:0000256" key="5">
    <source>
        <dbReference type="ARBA" id="ARBA00022741"/>
    </source>
</evidence>
<dbReference type="InterPro" id="IPR008146">
    <property type="entry name" value="Gln_synth_cat_dom"/>
</dbReference>
<comment type="similarity">
    <text evidence="2">Belongs to the glutamine synthetase family.</text>
</comment>
<accession>A0A644U054</accession>
<name>A0A644U054_9ZZZZ</name>
<dbReference type="SUPFAM" id="SSF55931">
    <property type="entry name" value="Glutamine synthetase/guanido kinase"/>
    <property type="match status" value="1"/>
</dbReference>
<evidence type="ECO:0000259" key="8">
    <source>
        <dbReference type="PROSITE" id="PS51986"/>
    </source>
</evidence>
<dbReference type="GO" id="GO:0005737">
    <property type="term" value="C:cytoplasm"/>
    <property type="evidence" value="ECO:0007669"/>
    <property type="project" value="UniProtKB-SubCell"/>
</dbReference>
<dbReference type="GO" id="GO:0005524">
    <property type="term" value="F:ATP binding"/>
    <property type="evidence" value="ECO:0007669"/>
    <property type="project" value="UniProtKB-KW"/>
</dbReference>
<dbReference type="EMBL" id="VSSQ01000063">
    <property type="protein sequence ID" value="MPL72087.1"/>
    <property type="molecule type" value="Genomic_DNA"/>
</dbReference>
<dbReference type="InterPro" id="IPR008147">
    <property type="entry name" value="Gln_synt_N"/>
</dbReference>
<dbReference type="InterPro" id="IPR004809">
    <property type="entry name" value="Gln_synth_I"/>
</dbReference>
<dbReference type="InterPro" id="IPR036651">
    <property type="entry name" value="Gln_synt_N_sf"/>
</dbReference>
<dbReference type="Gene3D" id="3.10.20.70">
    <property type="entry name" value="Glutamine synthetase, N-terminal domain"/>
    <property type="match status" value="1"/>
</dbReference>
<dbReference type="NCBIfam" id="TIGR00653">
    <property type="entry name" value="GlnA"/>
    <property type="match status" value="1"/>
</dbReference>
<dbReference type="Gene3D" id="3.30.590.10">
    <property type="entry name" value="Glutamine synthetase/guanido kinase, catalytic domain"/>
    <property type="match status" value="1"/>
</dbReference>
<keyword evidence="3" id="KW-0963">Cytoplasm</keyword>
<dbReference type="InterPro" id="IPR014746">
    <property type="entry name" value="Gln_synth/guanido_kin_cat_dom"/>
</dbReference>
<dbReference type="InterPro" id="IPR027303">
    <property type="entry name" value="Gln_synth_gly_rich_site"/>
</dbReference>
<evidence type="ECO:0000256" key="1">
    <source>
        <dbReference type="ARBA" id="ARBA00004496"/>
    </source>
</evidence>
<dbReference type="Pfam" id="PF03951">
    <property type="entry name" value="Gln-synt_N"/>
    <property type="match status" value="1"/>
</dbReference>
<dbReference type="PROSITE" id="PS51987">
    <property type="entry name" value="GS_CATALYTIC"/>
    <property type="match status" value="1"/>
</dbReference>
<sequence>MDAIGNAIEIMNEKGIKFIRLQFVDINGIPKNMSIPFGSDEDLEDMFNDGILFDGSSVDGFVEINDSDLIMKPDPSTVSLLPWRPEETGVCRFICDIYNTDNTPFEGDPRGTLKRSLEKISDKGYNYNIGPEPEFFIIDKDEEGNYIPHDDASYFDVEPMDKGPNFRRKLVFDLEELGFEVEGSHHEVAPGQNEIAFKFNDALKTADAVITFKQAIKAIVDNMGYMVTFMPKPFFGVNGSGMHCHQSLFKNGENLFSDENSENGLSQEALYFMGGLLKHSAGLSAVVAPTVNSYKRLVPGYEAPVYVAYGLKNRSALIRIPAARGKGTRIEYRCPDPSCNPYLAFAAMLEAGLDGLNNKIDPGEPAEFNIYKLTDEELKEKGINTLPASLWEAYHAFEEDEVLKKGLGSHISEKFLASKYAEWDEYRIQVFGYEQKRYMSL</sequence>
<dbReference type="PROSITE" id="PS00180">
    <property type="entry name" value="GLNA_1"/>
    <property type="match status" value="1"/>
</dbReference>
<evidence type="ECO:0000256" key="2">
    <source>
        <dbReference type="ARBA" id="ARBA00009897"/>
    </source>
</evidence>
<proteinExistence type="inferred from homology"/>
<evidence type="ECO:0000256" key="7">
    <source>
        <dbReference type="ARBA" id="ARBA00030668"/>
    </source>
</evidence>
<dbReference type="GO" id="GO:0004356">
    <property type="term" value="F:glutamine synthetase activity"/>
    <property type="evidence" value="ECO:0007669"/>
    <property type="project" value="InterPro"/>
</dbReference>
<feature type="domain" description="GS beta-grasp" evidence="8">
    <location>
        <begin position="14"/>
        <end position="102"/>
    </location>
</feature>
<keyword evidence="4 11" id="KW-0436">Ligase</keyword>
<dbReference type="PROSITE" id="PS00181">
    <property type="entry name" value="GLNA_ATP"/>
    <property type="match status" value="1"/>
</dbReference>
<comment type="caution">
    <text evidence="11">The sequence shown here is derived from an EMBL/GenBank/DDBJ whole genome shotgun (WGS) entry which is preliminary data.</text>
</comment>
<evidence type="ECO:0000256" key="3">
    <source>
        <dbReference type="ARBA" id="ARBA00022490"/>
    </source>
</evidence>
<dbReference type="EMBL" id="VSSQ01000006">
    <property type="protein sequence ID" value="MPL58275.1"/>
    <property type="molecule type" value="Genomic_DNA"/>
</dbReference>
<evidence type="ECO:0000313" key="11">
    <source>
        <dbReference type="EMBL" id="MPL72087.1"/>
    </source>
</evidence>
<dbReference type="SMART" id="SM01230">
    <property type="entry name" value="Gln-synt_C"/>
    <property type="match status" value="1"/>
</dbReference>
<evidence type="ECO:0000256" key="4">
    <source>
        <dbReference type="ARBA" id="ARBA00022598"/>
    </source>
</evidence>
<dbReference type="AlphaFoldDB" id="A0A644U054"/>
<dbReference type="PANTHER" id="PTHR43407:SF1">
    <property type="entry name" value="LENGSIN"/>
    <property type="match status" value="1"/>
</dbReference>
<dbReference type="GO" id="GO:0016020">
    <property type="term" value="C:membrane"/>
    <property type="evidence" value="ECO:0007669"/>
    <property type="project" value="TreeGrafter"/>
</dbReference>
<dbReference type="InterPro" id="IPR027302">
    <property type="entry name" value="Gln_synth_N_conserv_site"/>
</dbReference>
<gene>
    <name evidence="11" type="primary">glnA_8</name>
    <name evidence="10" type="synonym">glnA_3</name>
    <name evidence="10" type="ORF">SDC9_03806</name>
    <name evidence="11" type="ORF">SDC9_17867</name>
</gene>
<comment type="subcellular location">
    <subcellularLocation>
        <location evidence="1">Cytoplasm</location>
    </subcellularLocation>
</comment>
<evidence type="ECO:0000256" key="6">
    <source>
        <dbReference type="ARBA" id="ARBA00022840"/>
    </source>
</evidence>
<keyword evidence="6" id="KW-0067">ATP-binding</keyword>
<dbReference type="GO" id="GO:0006542">
    <property type="term" value="P:glutamine biosynthetic process"/>
    <property type="evidence" value="ECO:0007669"/>
    <property type="project" value="InterPro"/>
</dbReference>
<protein>
    <recommendedName>
        <fullName evidence="7">Glutamate--ammonia ligase</fullName>
    </recommendedName>
</protein>
<dbReference type="Pfam" id="PF00120">
    <property type="entry name" value="Gln-synt_C"/>
    <property type="match status" value="1"/>
</dbReference>
<evidence type="ECO:0000259" key="9">
    <source>
        <dbReference type="PROSITE" id="PS51987"/>
    </source>
</evidence>
<dbReference type="SUPFAM" id="SSF54368">
    <property type="entry name" value="Glutamine synthetase, N-terminal domain"/>
    <property type="match status" value="1"/>
</dbReference>
<organism evidence="11">
    <name type="scientific">bioreactor metagenome</name>
    <dbReference type="NCBI Taxonomy" id="1076179"/>
    <lineage>
        <taxon>unclassified sequences</taxon>
        <taxon>metagenomes</taxon>
        <taxon>ecological metagenomes</taxon>
    </lineage>
</organism>
<dbReference type="PANTHER" id="PTHR43407">
    <property type="entry name" value="GLUTAMINE SYNTHETASE"/>
    <property type="match status" value="1"/>
</dbReference>
<keyword evidence="5" id="KW-0547">Nucleotide-binding</keyword>
<evidence type="ECO:0000313" key="10">
    <source>
        <dbReference type="EMBL" id="MPL58275.1"/>
    </source>
</evidence>